<name>A0AA39VEC9_ACESA</name>
<evidence type="ECO:0000256" key="1">
    <source>
        <dbReference type="SAM" id="MobiDB-lite"/>
    </source>
</evidence>
<feature type="compositionally biased region" description="Polar residues" evidence="1">
    <location>
        <begin position="10"/>
        <end position="23"/>
    </location>
</feature>
<organism evidence="2 3">
    <name type="scientific">Acer saccharum</name>
    <name type="common">Sugar maple</name>
    <dbReference type="NCBI Taxonomy" id="4024"/>
    <lineage>
        <taxon>Eukaryota</taxon>
        <taxon>Viridiplantae</taxon>
        <taxon>Streptophyta</taxon>
        <taxon>Embryophyta</taxon>
        <taxon>Tracheophyta</taxon>
        <taxon>Spermatophyta</taxon>
        <taxon>Magnoliopsida</taxon>
        <taxon>eudicotyledons</taxon>
        <taxon>Gunneridae</taxon>
        <taxon>Pentapetalae</taxon>
        <taxon>rosids</taxon>
        <taxon>malvids</taxon>
        <taxon>Sapindales</taxon>
        <taxon>Sapindaceae</taxon>
        <taxon>Hippocastanoideae</taxon>
        <taxon>Acereae</taxon>
        <taxon>Acer</taxon>
    </lineage>
</organism>
<dbReference type="AlphaFoldDB" id="A0AA39VEC9"/>
<reference evidence="2" key="2">
    <citation type="submission" date="2023-06" db="EMBL/GenBank/DDBJ databases">
        <authorList>
            <person name="Swenson N.G."/>
            <person name="Wegrzyn J.L."/>
            <person name="Mcevoy S.L."/>
        </authorList>
    </citation>
    <scope>NUCLEOTIDE SEQUENCE</scope>
    <source>
        <strain evidence="2">NS2018</strain>
        <tissue evidence="2">Leaf</tissue>
    </source>
</reference>
<comment type="caution">
    <text evidence="2">The sequence shown here is derived from an EMBL/GenBank/DDBJ whole genome shotgun (WGS) entry which is preliminary data.</text>
</comment>
<evidence type="ECO:0000313" key="3">
    <source>
        <dbReference type="Proteomes" id="UP001168877"/>
    </source>
</evidence>
<feature type="region of interest" description="Disordered" evidence="1">
    <location>
        <begin position="1"/>
        <end position="23"/>
    </location>
</feature>
<dbReference type="EMBL" id="JAUESC010000386">
    <property type="protein sequence ID" value="KAK0577090.1"/>
    <property type="molecule type" value="Genomic_DNA"/>
</dbReference>
<reference evidence="2" key="1">
    <citation type="journal article" date="2022" name="Plant J.">
        <title>Strategies of tolerance reflected in two North American maple genomes.</title>
        <authorList>
            <person name="McEvoy S.L."/>
            <person name="Sezen U.U."/>
            <person name="Trouern-Trend A."/>
            <person name="McMahon S.M."/>
            <person name="Schaberg P.G."/>
            <person name="Yang J."/>
            <person name="Wegrzyn J.L."/>
            <person name="Swenson N.G."/>
        </authorList>
    </citation>
    <scope>NUCLEOTIDE SEQUENCE</scope>
    <source>
        <strain evidence="2">NS2018</strain>
    </source>
</reference>
<sequence>MGKAKKVGVSNPTKPVDNSNLTSSSKTIKANKFRPLQGYECKKILEKIKIVYALVTNKPINLGEVLIEHIEIAACASRMDKKLAFLGFISQLCLAKGLKNKDDDVLLPPLEKLSEKRVATMSYKDKRKPSDTFRLFGESHDSSHVSSTPILPSWAIQLKKEVEESRRMIEA</sequence>
<keyword evidence="3" id="KW-1185">Reference proteome</keyword>
<proteinExistence type="predicted"/>
<gene>
    <name evidence="2" type="ORF">LWI29_027688</name>
</gene>
<accession>A0AA39VEC9</accession>
<dbReference type="Proteomes" id="UP001168877">
    <property type="component" value="Unassembled WGS sequence"/>
</dbReference>
<protein>
    <submittedName>
        <fullName evidence="2">Uncharacterized protein</fullName>
    </submittedName>
</protein>
<evidence type="ECO:0000313" key="2">
    <source>
        <dbReference type="EMBL" id="KAK0577090.1"/>
    </source>
</evidence>